<dbReference type="Proteomes" id="UP000323011">
    <property type="component" value="Unassembled WGS sequence"/>
</dbReference>
<dbReference type="AlphaFoldDB" id="A0A5A8EME6"/>
<comment type="caution">
    <text evidence="4">The sequence shown here is derived from an EMBL/GenBank/DDBJ whole genome shotgun (WGS) entry which is preliminary data.</text>
</comment>
<organism evidence="4 5">
    <name type="scientific">Cafeteria roenbergensis</name>
    <name type="common">Marine flagellate</name>
    <dbReference type="NCBI Taxonomy" id="33653"/>
    <lineage>
        <taxon>Eukaryota</taxon>
        <taxon>Sar</taxon>
        <taxon>Stramenopiles</taxon>
        <taxon>Bigyra</taxon>
        <taxon>Opalozoa</taxon>
        <taxon>Bicosoecida</taxon>
        <taxon>Cafeteriaceae</taxon>
        <taxon>Cafeteria</taxon>
    </lineage>
</organism>
<feature type="region of interest" description="Disordered" evidence="1">
    <location>
        <begin position="57"/>
        <end position="77"/>
    </location>
</feature>
<evidence type="ECO:0000313" key="2">
    <source>
        <dbReference type="EMBL" id="KAA0156197.1"/>
    </source>
</evidence>
<evidence type="ECO:0000313" key="5">
    <source>
        <dbReference type="Proteomes" id="UP000322899"/>
    </source>
</evidence>
<gene>
    <name evidence="4" type="ORF">FNF27_00395</name>
    <name evidence="2" type="ORF">FNF28_06651</name>
    <name evidence="3" type="ORF">FNF29_00301</name>
</gene>
<name>A0A5A8EME6_CAFRO</name>
<reference evidence="5 6" key="1">
    <citation type="submission" date="2019-07" db="EMBL/GenBank/DDBJ databases">
        <title>Genomes of Cafeteria roenbergensis.</title>
        <authorList>
            <person name="Fischer M.G."/>
            <person name="Hackl T."/>
            <person name="Roman M."/>
        </authorList>
    </citation>
    <scope>NUCLEOTIDE SEQUENCE [LARGE SCALE GENOMIC DNA]</scope>
    <source>
        <strain evidence="3 6">BVI</strain>
        <strain evidence="4 5">E4-10P</strain>
        <strain evidence="2 7">RCC970-E3</strain>
    </source>
</reference>
<dbReference type="EMBL" id="VLTO01000002">
    <property type="protein sequence ID" value="KAA0177847.1"/>
    <property type="molecule type" value="Genomic_DNA"/>
</dbReference>
<evidence type="ECO:0000313" key="4">
    <source>
        <dbReference type="EMBL" id="KAA0177847.1"/>
    </source>
</evidence>
<evidence type="ECO:0000313" key="3">
    <source>
        <dbReference type="EMBL" id="KAA0157727.1"/>
    </source>
</evidence>
<dbReference type="Proteomes" id="UP000324907">
    <property type="component" value="Unassembled WGS sequence"/>
</dbReference>
<evidence type="ECO:0000313" key="7">
    <source>
        <dbReference type="Proteomes" id="UP000324907"/>
    </source>
</evidence>
<sequence length="77" mass="8051">MAASGEKAELMGLLAERMQGIAEQAAAVAERTQRASQLAVRARECAELYGGMFKSEPRPDEAYGAVQAAPAEAAEPA</sequence>
<accession>A0A5A8EME6</accession>
<dbReference type="EMBL" id="VLTL01000175">
    <property type="protein sequence ID" value="KAA0156197.1"/>
    <property type="molecule type" value="Genomic_DNA"/>
</dbReference>
<evidence type="ECO:0000313" key="6">
    <source>
        <dbReference type="Proteomes" id="UP000323011"/>
    </source>
</evidence>
<protein>
    <submittedName>
        <fullName evidence="4">Uncharacterized protein</fullName>
    </submittedName>
</protein>
<evidence type="ECO:0000256" key="1">
    <source>
        <dbReference type="SAM" id="MobiDB-lite"/>
    </source>
</evidence>
<proteinExistence type="predicted"/>
<dbReference type="EMBL" id="VLTN01000001">
    <property type="protein sequence ID" value="KAA0157727.1"/>
    <property type="molecule type" value="Genomic_DNA"/>
</dbReference>
<dbReference type="Proteomes" id="UP000322899">
    <property type="component" value="Unassembled WGS sequence"/>
</dbReference>
<feature type="compositionally biased region" description="Low complexity" evidence="1">
    <location>
        <begin position="68"/>
        <end position="77"/>
    </location>
</feature>
<keyword evidence="6" id="KW-1185">Reference proteome</keyword>